<dbReference type="KEGG" id="gms:SOIL9_01200"/>
<protein>
    <recommendedName>
        <fullName evidence="4">Bacterial sugar transferase domain-containing protein</fullName>
    </recommendedName>
</protein>
<proteinExistence type="inferred from homology"/>
<feature type="transmembrane region" description="Helical" evidence="3">
    <location>
        <begin position="54"/>
        <end position="75"/>
    </location>
</feature>
<comment type="similarity">
    <text evidence="1">Belongs to the bacterial sugar transferase family.</text>
</comment>
<keyword evidence="3" id="KW-0812">Transmembrane</keyword>
<feature type="compositionally biased region" description="Low complexity" evidence="2">
    <location>
        <begin position="13"/>
        <end position="27"/>
    </location>
</feature>
<reference evidence="5 6" key="1">
    <citation type="submission" date="2019-05" db="EMBL/GenBank/DDBJ databases">
        <authorList>
            <consortium name="Science for Life Laboratories"/>
        </authorList>
    </citation>
    <scope>NUCLEOTIDE SEQUENCE [LARGE SCALE GENOMIC DNA]</scope>
    <source>
        <strain evidence="5">Soil9</strain>
    </source>
</reference>
<feature type="domain" description="Bacterial sugar transferase" evidence="4">
    <location>
        <begin position="49"/>
        <end position="234"/>
    </location>
</feature>
<sequence>MTLNAPPAPVPARPCRMSPSPSPMTTPDRAPSAPVIDVREPDGWYARVKPVLDAALSLVFLAPALALIALAAVAIKLTSPGPILYTQTRLGRGGRPYTIWKLRTMRFRCEARSGARWSTPGDSRVTAVGRLLRATHIDELPQLWNVLRGEMSLVGPRPERPELIAALELERRVPGYPARLLVRPGVTGLAQLQLPPDTDVESVRRKVAYDLYYIRRMGLGLDLRLLLGTVLKVARGRPRALRAVLSLPHSDVVEAILRTG</sequence>
<dbReference type="PANTHER" id="PTHR30576">
    <property type="entry name" value="COLANIC BIOSYNTHESIS UDP-GLUCOSE LIPID CARRIER TRANSFERASE"/>
    <property type="match status" value="1"/>
</dbReference>
<dbReference type="GO" id="GO:0016780">
    <property type="term" value="F:phosphotransferase activity, for other substituted phosphate groups"/>
    <property type="evidence" value="ECO:0007669"/>
    <property type="project" value="TreeGrafter"/>
</dbReference>
<keyword evidence="5" id="KW-0808">Transferase</keyword>
<name>A0A6P2DGP2_9BACT</name>
<dbReference type="Pfam" id="PF02397">
    <property type="entry name" value="Bac_transf"/>
    <property type="match status" value="1"/>
</dbReference>
<dbReference type="AlphaFoldDB" id="A0A6P2DGP2"/>
<feature type="region of interest" description="Disordered" evidence="2">
    <location>
        <begin position="1"/>
        <end position="33"/>
    </location>
</feature>
<evidence type="ECO:0000313" key="6">
    <source>
        <dbReference type="Proteomes" id="UP000464178"/>
    </source>
</evidence>
<dbReference type="PANTHER" id="PTHR30576:SF0">
    <property type="entry name" value="UNDECAPRENYL-PHOSPHATE N-ACETYLGALACTOSAMINYL 1-PHOSPHATE TRANSFERASE-RELATED"/>
    <property type="match status" value="1"/>
</dbReference>
<gene>
    <name evidence="5" type="ORF">SOIL9_01200</name>
</gene>
<keyword evidence="3" id="KW-0472">Membrane</keyword>
<feature type="compositionally biased region" description="Pro residues" evidence="2">
    <location>
        <begin position="1"/>
        <end position="12"/>
    </location>
</feature>
<accession>A0A6P2DGP2</accession>
<evidence type="ECO:0000259" key="4">
    <source>
        <dbReference type="Pfam" id="PF02397"/>
    </source>
</evidence>
<dbReference type="EMBL" id="LR593886">
    <property type="protein sequence ID" value="VTR98900.1"/>
    <property type="molecule type" value="Genomic_DNA"/>
</dbReference>
<dbReference type="Proteomes" id="UP000464178">
    <property type="component" value="Chromosome"/>
</dbReference>
<keyword evidence="3" id="KW-1133">Transmembrane helix</keyword>
<evidence type="ECO:0000313" key="5">
    <source>
        <dbReference type="EMBL" id="VTR98900.1"/>
    </source>
</evidence>
<dbReference type="InterPro" id="IPR003362">
    <property type="entry name" value="Bact_transf"/>
</dbReference>
<organism evidence="5 6">
    <name type="scientific">Gemmata massiliana</name>
    <dbReference type="NCBI Taxonomy" id="1210884"/>
    <lineage>
        <taxon>Bacteria</taxon>
        <taxon>Pseudomonadati</taxon>
        <taxon>Planctomycetota</taxon>
        <taxon>Planctomycetia</taxon>
        <taxon>Gemmatales</taxon>
        <taxon>Gemmataceae</taxon>
        <taxon>Gemmata</taxon>
    </lineage>
</organism>
<evidence type="ECO:0000256" key="2">
    <source>
        <dbReference type="SAM" id="MobiDB-lite"/>
    </source>
</evidence>
<evidence type="ECO:0000256" key="3">
    <source>
        <dbReference type="SAM" id="Phobius"/>
    </source>
</evidence>
<evidence type="ECO:0000256" key="1">
    <source>
        <dbReference type="ARBA" id="ARBA00006464"/>
    </source>
</evidence>
<keyword evidence="6" id="KW-1185">Reference proteome</keyword>